<keyword evidence="3" id="KW-1185">Reference proteome</keyword>
<dbReference type="AlphaFoldDB" id="A0A5F8HK23"/>
<feature type="region of interest" description="Disordered" evidence="1">
    <location>
        <begin position="70"/>
        <end position="99"/>
    </location>
</feature>
<feature type="compositionally biased region" description="Polar residues" evidence="1">
    <location>
        <begin position="86"/>
        <end position="98"/>
    </location>
</feature>
<reference evidence="2 3" key="1">
    <citation type="journal article" date="2007" name="Nature">
        <title>Genome of the marsupial Monodelphis domestica reveals innovation in non-coding sequences.</title>
        <authorList>
            <person name="Mikkelsen T.S."/>
            <person name="Wakefield M.J."/>
            <person name="Aken B."/>
            <person name="Amemiya C.T."/>
            <person name="Chang J.L."/>
            <person name="Duke S."/>
            <person name="Garber M."/>
            <person name="Gentles A.J."/>
            <person name="Goodstadt L."/>
            <person name="Heger A."/>
            <person name="Jurka J."/>
            <person name="Kamal M."/>
            <person name="Mauceli E."/>
            <person name="Searle S.M."/>
            <person name="Sharpe T."/>
            <person name="Baker M.L."/>
            <person name="Batzer M.A."/>
            <person name="Benos P.V."/>
            <person name="Belov K."/>
            <person name="Clamp M."/>
            <person name="Cook A."/>
            <person name="Cuff J."/>
            <person name="Das R."/>
            <person name="Davidow L."/>
            <person name="Deakin J.E."/>
            <person name="Fazzari M.J."/>
            <person name="Glass J.L."/>
            <person name="Grabherr M."/>
            <person name="Greally J.M."/>
            <person name="Gu W."/>
            <person name="Hore T.A."/>
            <person name="Huttley G.A."/>
            <person name="Kleber M."/>
            <person name="Jirtle R.L."/>
            <person name="Koina E."/>
            <person name="Lee J.T."/>
            <person name="Mahony S."/>
            <person name="Marra M.A."/>
            <person name="Miller R.D."/>
            <person name="Nicholls R.D."/>
            <person name="Oda M."/>
            <person name="Papenfuss A.T."/>
            <person name="Parra Z.E."/>
            <person name="Pollock D.D."/>
            <person name="Ray D.A."/>
            <person name="Schein J.E."/>
            <person name="Speed T.P."/>
            <person name="Thompson K."/>
            <person name="VandeBerg J.L."/>
            <person name="Wade C.M."/>
            <person name="Walker J.A."/>
            <person name="Waters P.D."/>
            <person name="Webber C."/>
            <person name="Weidman J.R."/>
            <person name="Xie X."/>
            <person name="Zody M.C."/>
            <person name="Baldwin J."/>
            <person name="Abdouelleil A."/>
            <person name="Abdulkadir J."/>
            <person name="Abebe A."/>
            <person name="Abera B."/>
            <person name="Abreu J."/>
            <person name="Acer S.C."/>
            <person name="Aftuck L."/>
            <person name="Alexander A."/>
            <person name="An P."/>
            <person name="Anderson E."/>
            <person name="Anderson S."/>
            <person name="Arachi H."/>
            <person name="Azer M."/>
            <person name="Bachantsang P."/>
            <person name="Barry A."/>
            <person name="Bayul T."/>
            <person name="Berlin A."/>
            <person name="Bessette D."/>
            <person name="Bloom T."/>
            <person name="Bloom T."/>
            <person name="Boguslavskiy L."/>
            <person name="Bonnet C."/>
            <person name="Boukhgalter B."/>
            <person name="Bourzgui I."/>
            <person name="Brown A."/>
            <person name="Cahill P."/>
            <person name="Channer S."/>
            <person name="Cheshatsang Y."/>
            <person name="Chuda L."/>
            <person name="Citroen M."/>
            <person name="Collymore A."/>
            <person name="Cooke P."/>
            <person name="Costello M."/>
            <person name="D'Aco K."/>
            <person name="Daza R."/>
            <person name="De Haan G."/>
            <person name="DeGray S."/>
            <person name="DeMaso C."/>
            <person name="Dhargay N."/>
            <person name="Dooley K."/>
            <person name="Dooley E."/>
            <person name="Doricent M."/>
            <person name="Dorje P."/>
            <person name="Dorjee K."/>
            <person name="Dupes A."/>
            <person name="Elong R."/>
            <person name="Falk J."/>
            <person name="Farina A."/>
            <person name="Faro S."/>
            <person name="Ferguson D."/>
            <person name="Fisher S."/>
            <person name="Foley C.D."/>
            <person name="Franke A."/>
            <person name="Friedrich D."/>
            <person name="Gadbois L."/>
            <person name="Gearin G."/>
            <person name="Gearin C.R."/>
            <person name="Giannoukos G."/>
            <person name="Goode T."/>
            <person name="Graham J."/>
            <person name="Grandbois E."/>
            <person name="Grewal S."/>
            <person name="Gyaltsen K."/>
            <person name="Hafez N."/>
            <person name="Hagos B."/>
            <person name="Hall J."/>
            <person name="Henson C."/>
            <person name="Hollinger A."/>
            <person name="Honan T."/>
            <person name="Huard M.D."/>
            <person name="Hughes L."/>
            <person name="Hurhula B."/>
            <person name="Husby M.E."/>
            <person name="Kamat A."/>
            <person name="Kanga B."/>
            <person name="Kashin S."/>
            <person name="Khazanovich D."/>
            <person name="Kisner P."/>
            <person name="Lance K."/>
            <person name="Lara M."/>
            <person name="Lee W."/>
            <person name="Lennon N."/>
            <person name="Letendre F."/>
            <person name="LeVine R."/>
            <person name="Lipovsky A."/>
            <person name="Liu X."/>
            <person name="Liu J."/>
            <person name="Liu S."/>
            <person name="Lokyitsang T."/>
            <person name="Lokyitsang Y."/>
            <person name="Lubonja R."/>
            <person name="Lui A."/>
            <person name="MacDonald P."/>
            <person name="Magnisalis V."/>
            <person name="Maru K."/>
            <person name="Matthews C."/>
            <person name="McCusker W."/>
            <person name="McDonough S."/>
            <person name="Mehta T."/>
            <person name="Meldrim J."/>
            <person name="Meneus L."/>
            <person name="Mihai O."/>
            <person name="Mihalev A."/>
            <person name="Mihova T."/>
            <person name="Mittelman R."/>
            <person name="Mlenga V."/>
            <person name="Montmayeur A."/>
            <person name="Mulrain L."/>
            <person name="Navidi A."/>
            <person name="Naylor J."/>
            <person name="Negash T."/>
            <person name="Nguyen T."/>
            <person name="Nguyen N."/>
            <person name="Nicol R."/>
            <person name="Norbu C."/>
            <person name="Norbu N."/>
            <person name="Novod N."/>
            <person name="O'Neill B."/>
            <person name="Osman S."/>
            <person name="Markiewicz E."/>
            <person name="Oyono O.L."/>
            <person name="Patti C."/>
            <person name="Phunkhang P."/>
            <person name="Pierre F."/>
            <person name="Priest M."/>
            <person name="Raghuraman S."/>
            <person name="Rege F."/>
            <person name="Reyes R."/>
            <person name="Rise C."/>
            <person name="Rogov P."/>
            <person name="Ross K."/>
            <person name="Ryan E."/>
            <person name="Settipalli S."/>
            <person name="Shea T."/>
            <person name="Sherpa N."/>
            <person name="Shi L."/>
            <person name="Shih D."/>
            <person name="Sparrow T."/>
            <person name="Spaulding J."/>
            <person name="Stalker J."/>
            <person name="Stange-Thomann N."/>
            <person name="Stavropoulos S."/>
            <person name="Stone C."/>
            <person name="Strader C."/>
            <person name="Tesfaye S."/>
            <person name="Thomson T."/>
            <person name="Thoulutsang Y."/>
            <person name="Thoulutsang D."/>
            <person name="Topham K."/>
            <person name="Topping I."/>
            <person name="Tsamla T."/>
            <person name="Vassiliev H."/>
            <person name="Vo A."/>
            <person name="Wangchuk T."/>
            <person name="Wangdi T."/>
            <person name="Weiand M."/>
            <person name="Wilkinson J."/>
            <person name="Wilson A."/>
            <person name="Yadav S."/>
            <person name="Young G."/>
            <person name="Yu Q."/>
            <person name="Zembek L."/>
            <person name="Zhong D."/>
            <person name="Zimmer A."/>
            <person name="Zwirko Z."/>
            <person name="Jaffe D.B."/>
            <person name="Alvarez P."/>
            <person name="Brockman W."/>
            <person name="Butler J."/>
            <person name="Chin C."/>
            <person name="Gnerre S."/>
            <person name="MacCallum I."/>
            <person name="Graves J.A."/>
            <person name="Ponting C.P."/>
            <person name="Breen M."/>
            <person name="Samollow P.B."/>
            <person name="Lander E.S."/>
            <person name="Lindblad-Toh K."/>
        </authorList>
    </citation>
    <scope>NUCLEOTIDE SEQUENCE [LARGE SCALE GENOMIC DNA]</scope>
</reference>
<dbReference type="InParanoid" id="A0A5F8HK23"/>
<name>A0A5F8HK23_MONDO</name>
<feature type="compositionally biased region" description="Polar residues" evidence="1">
    <location>
        <begin position="1"/>
        <end position="12"/>
    </location>
</feature>
<evidence type="ECO:0000313" key="2">
    <source>
        <dbReference type="Ensembl" id="ENSMODP00000059856.1"/>
    </source>
</evidence>
<evidence type="ECO:0000313" key="3">
    <source>
        <dbReference type="Proteomes" id="UP000002280"/>
    </source>
</evidence>
<feature type="compositionally biased region" description="Low complexity" evidence="1">
    <location>
        <begin position="16"/>
        <end position="33"/>
    </location>
</feature>
<reference evidence="2" key="3">
    <citation type="submission" date="2025-09" db="UniProtKB">
        <authorList>
            <consortium name="Ensembl"/>
        </authorList>
    </citation>
    <scope>IDENTIFICATION</scope>
</reference>
<evidence type="ECO:0000256" key="1">
    <source>
        <dbReference type="SAM" id="MobiDB-lite"/>
    </source>
</evidence>
<dbReference type="STRING" id="13616.ENSMODP00000059856"/>
<protein>
    <submittedName>
        <fullName evidence="2">Uncharacterized protein</fullName>
    </submittedName>
</protein>
<dbReference type="Proteomes" id="UP000002280">
    <property type="component" value="Chromosome 7"/>
</dbReference>
<dbReference type="GeneTree" id="ENSGT00940000178351"/>
<feature type="compositionally biased region" description="Basic and acidic residues" evidence="1">
    <location>
        <begin position="70"/>
        <end position="84"/>
    </location>
</feature>
<proteinExistence type="predicted"/>
<dbReference type="Ensembl" id="ENSMODT00000027071.3">
    <property type="protein sequence ID" value="ENSMODP00000059856.1"/>
    <property type="gene ID" value="ENSMODG00000021276.3"/>
</dbReference>
<feature type="region of interest" description="Disordered" evidence="1">
    <location>
        <begin position="1"/>
        <end position="45"/>
    </location>
</feature>
<reference evidence="2" key="2">
    <citation type="submission" date="2025-08" db="UniProtKB">
        <authorList>
            <consortium name="Ensembl"/>
        </authorList>
    </citation>
    <scope>IDENTIFICATION</scope>
</reference>
<accession>A0A5F8HK23</accession>
<organism evidence="2 3">
    <name type="scientific">Monodelphis domestica</name>
    <name type="common">Gray short-tailed opossum</name>
    <dbReference type="NCBI Taxonomy" id="13616"/>
    <lineage>
        <taxon>Eukaryota</taxon>
        <taxon>Metazoa</taxon>
        <taxon>Chordata</taxon>
        <taxon>Craniata</taxon>
        <taxon>Vertebrata</taxon>
        <taxon>Euteleostomi</taxon>
        <taxon>Mammalia</taxon>
        <taxon>Metatheria</taxon>
        <taxon>Didelphimorphia</taxon>
        <taxon>Didelphidae</taxon>
        <taxon>Monodelphis</taxon>
    </lineage>
</organism>
<sequence length="120" mass="13576">MGKTCNSRQTWDSRVDTLSSTSSSSNPESDSNLTNLHPTTDDIPYRMAHGCTGKRELQIYSFLQRANNQEEKSQMVPAFKERHSSKNLMSCENSSGRHSSAKQRQIFANLFEQAVSKYPL</sequence>